<dbReference type="AlphaFoldDB" id="A0A291W4C5"/>
<name>A0A291W4C5_9ACTN</name>
<protein>
    <submittedName>
        <fullName evidence="2">Uncharacterized protein</fullName>
    </submittedName>
</protein>
<sequence>MRTPTAIPAAPGLAPQPILRRIIALMEEDRRSREAVAAMHDLLDRLSAAACTGQWRGARAAAQALQELFGELEATGHPGFDPFLMPNPSLETLLADMLEALGYPAARVAQLRCALATPGEDPHAGDREVLRAELQAYAARAEGRNALILASLDGGISEAEASRLSGLARNTVRAVRSGALPDTSTEESAPDWQPQTPWVPAAPPVTFVAPVPRPGPELLG</sequence>
<evidence type="ECO:0000313" key="3">
    <source>
        <dbReference type="Proteomes" id="UP000195880"/>
    </source>
</evidence>
<dbReference type="KEGG" id="salf:SMD44_p10007"/>
<geneLocation type="plasmid" evidence="3">
    <name>pmdjk44.1</name>
</geneLocation>
<dbReference type="EMBL" id="CP023976">
    <property type="protein sequence ID" value="ATM24506.1"/>
    <property type="molecule type" value="Genomic_DNA"/>
</dbReference>
<reference evidence="2 3" key="1">
    <citation type="submission" date="2017-10" db="EMBL/GenBank/DDBJ databases">
        <title>Streptomyces alboflavus Genome sequencing and assembly.</title>
        <authorList>
            <person name="Wang Y."/>
            <person name="Du B."/>
            <person name="Ding Y."/>
            <person name="Liu H."/>
            <person name="Hou Q."/>
            <person name="Liu K."/>
            <person name="Wang C."/>
            <person name="Yao L."/>
        </authorList>
    </citation>
    <scope>NUCLEOTIDE SEQUENCE [LARGE SCALE GENOMIC DNA]</scope>
    <source>
        <strain evidence="2 3">MDJK44</strain>
        <plasmid evidence="3">Plasmid pmdjk44.1</plasmid>
    </source>
</reference>
<feature type="compositionally biased region" description="Low complexity" evidence="1">
    <location>
        <begin position="192"/>
        <end position="203"/>
    </location>
</feature>
<accession>A0A291W4C5</accession>
<keyword evidence="3" id="KW-1185">Reference proteome</keyword>
<evidence type="ECO:0000313" key="2">
    <source>
        <dbReference type="EMBL" id="ATM24506.1"/>
    </source>
</evidence>
<feature type="region of interest" description="Disordered" evidence="1">
    <location>
        <begin position="179"/>
        <end position="203"/>
    </location>
</feature>
<proteinExistence type="predicted"/>
<evidence type="ECO:0000256" key="1">
    <source>
        <dbReference type="SAM" id="MobiDB-lite"/>
    </source>
</evidence>
<keyword evidence="2" id="KW-0614">Plasmid</keyword>
<organism evidence="2 3">
    <name type="scientific">Streptomyces alboflavus</name>
    <dbReference type="NCBI Taxonomy" id="67267"/>
    <lineage>
        <taxon>Bacteria</taxon>
        <taxon>Bacillati</taxon>
        <taxon>Actinomycetota</taxon>
        <taxon>Actinomycetes</taxon>
        <taxon>Kitasatosporales</taxon>
        <taxon>Streptomycetaceae</taxon>
        <taxon>Streptomyces</taxon>
    </lineage>
</organism>
<dbReference type="Proteomes" id="UP000195880">
    <property type="component" value="Plasmid pMDJK44.1"/>
</dbReference>
<gene>
    <name evidence="2" type="ORF">SMD44_p10007</name>
</gene>